<accession>A0A3M7MEG4</accession>
<protein>
    <submittedName>
        <fullName evidence="2">Aconitase family</fullName>
    </submittedName>
</protein>
<name>A0A3M7MEG4_9PLEO</name>
<evidence type="ECO:0000313" key="3">
    <source>
        <dbReference type="Proteomes" id="UP000265663"/>
    </source>
</evidence>
<keyword evidence="1" id="KW-0408">Iron</keyword>
<organism evidence="2 3">
    <name type="scientific">Pyrenophora seminiperda CCB06</name>
    <dbReference type="NCBI Taxonomy" id="1302712"/>
    <lineage>
        <taxon>Eukaryota</taxon>
        <taxon>Fungi</taxon>
        <taxon>Dikarya</taxon>
        <taxon>Ascomycota</taxon>
        <taxon>Pezizomycotina</taxon>
        <taxon>Dothideomycetes</taxon>
        <taxon>Pleosporomycetidae</taxon>
        <taxon>Pleosporales</taxon>
        <taxon>Pleosporineae</taxon>
        <taxon>Pleosporaceae</taxon>
        <taxon>Pyrenophora</taxon>
    </lineage>
</organism>
<dbReference type="Proteomes" id="UP000265663">
    <property type="component" value="Unassembled WGS sequence"/>
</dbReference>
<dbReference type="AlphaFoldDB" id="A0A3M7MEG4"/>
<dbReference type="Gene3D" id="3.30.499.10">
    <property type="entry name" value="Aconitase, domain 3"/>
    <property type="match status" value="2"/>
</dbReference>
<dbReference type="InterPro" id="IPR015931">
    <property type="entry name" value="Acnase/IPM_dHydase_lsu_aba_1/3"/>
</dbReference>
<dbReference type="OrthoDB" id="419183at2759"/>
<evidence type="ECO:0000256" key="1">
    <source>
        <dbReference type="ARBA" id="ARBA00023004"/>
    </source>
</evidence>
<sequence>MCTELLLCVFVPDQITRDFDDGRKRKMYKSNSMYFQPDDDAVYSAKYTIDLSEIEPFIAMYPSPDDEYPIPEKLGMHFDGCFVGSCTTTEEDLHWFFEPGQIEGFTKGRLVVVFGSMPIVRNLKKLGLLVIFEEADFERPAPECKLCLGIWVDVAEQGLLIARIWFPDLHYIGSVGYICSATTVEASSFIITSSDPRDLLNDVSNDEHLDCLDQ</sequence>
<proteinExistence type="predicted"/>
<dbReference type="EMBL" id="KE747835">
    <property type="protein sequence ID" value="RMZ72881.1"/>
    <property type="molecule type" value="Genomic_DNA"/>
</dbReference>
<evidence type="ECO:0000313" key="2">
    <source>
        <dbReference type="EMBL" id="RMZ72881.1"/>
    </source>
</evidence>
<dbReference type="InterPro" id="IPR050067">
    <property type="entry name" value="IPM_dehydratase_rel_enz"/>
</dbReference>
<dbReference type="InterPro" id="IPR036008">
    <property type="entry name" value="Aconitase_4Fe-4S_dom"/>
</dbReference>
<dbReference type="SUPFAM" id="SSF53732">
    <property type="entry name" value="Aconitase iron-sulfur domain"/>
    <property type="match status" value="1"/>
</dbReference>
<dbReference type="PANTHER" id="PTHR43822">
    <property type="entry name" value="HOMOACONITASE, MITOCHONDRIAL-RELATED"/>
    <property type="match status" value="1"/>
</dbReference>
<keyword evidence="3" id="KW-1185">Reference proteome</keyword>
<gene>
    <name evidence="2" type="ORF">GMOD_00010464</name>
</gene>
<reference evidence="2 3" key="1">
    <citation type="journal article" date="2014" name="PLoS ONE">
        <title>De novo Genome Assembly of the Fungal Plant Pathogen Pyrenophora semeniperda.</title>
        <authorList>
            <person name="Soliai M.M."/>
            <person name="Meyer S.E."/>
            <person name="Udall J.A."/>
            <person name="Elzinga D.E."/>
            <person name="Hermansen R.A."/>
            <person name="Bodily P.M."/>
            <person name="Hart A.A."/>
            <person name="Coleman C.E."/>
        </authorList>
    </citation>
    <scope>NUCLEOTIDE SEQUENCE [LARGE SCALE GENOMIC DNA]</scope>
    <source>
        <strain evidence="2 3">CCB06</strain>
        <tissue evidence="2">Mycelium</tissue>
    </source>
</reference>
<dbReference type="PANTHER" id="PTHR43822:SF2">
    <property type="entry name" value="HOMOACONITASE, MITOCHONDRIAL"/>
    <property type="match status" value="1"/>
</dbReference>